<dbReference type="EMBL" id="CDMY01000369">
    <property type="protein sequence ID" value="CEM06714.1"/>
    <property type="molecule type" value="Genomic_DNA"/>
</dbReference>
<dbReference type="PhylomeDB" id="A0A0G4F3E5"/>
<evidence type="ECO:0000313" key="3">
    <source>
        <dbReference type="EMBL" id="CEM06714.1"/>
    </source>
</evidence>
<protein>
    <recommendedName>
        <fullName evidence="2">DUF676 domain-containing protein</fullName>
    </recommendedName>
</protein>
<dbReference type="Pfam" id="PF05057">
    <property type="entry name" value="DUF676"/>
    <property type="match status" value="1"/>
</dbReference>
<dbReference type="AlphaFoldDB" id="A0A0G4F3E5"/>
<dbReference type="Proteomes" id="UP000041254">
    <property type="component" value="Unassembled WGS sequence"/>
</dbReference>
<feature type="compositionally biased region" description="Polar residues" evidence="1">
    <location>
        <begin position="24"/>
        <end position="39"/>
    </location>
</feature>
<dbReference type="InterPro" id="IPR007751">
    <property type="entry name" value="DUF676_lipase-like"/>
</dbReference>
<feature type="domain" description="DUF676" evidence="2">
    <location>
        <begin position="117"/>
        <end position="290"/>
    </location>
</feature>
<dbReference type="SUPFAM" id="SSF53474">
    <property type="entry name" value="alpha/beta-Hydrolases"/>
    <property type="match status" value="1"/>
</dbReference>
<reference evidence="3 4" key="1">
    <citation type="submission" date="2014-11" db="EMBL/GenBank/DDBJ databases">
        <authorList>
            <person name="Zhu J."/>
            <person name="Qi W."/>
            <person name="Song R."/>
        </authorList>
    </citation>
    <scope>NUCLEOTIDE SEQUENCE [LARGE SCALE GENOMIC DNA]</scope>
</reference>
<name>A0A0G4F3E5_VITBC</name>
<sequence length="401" mass="44586">MALTEVEKLGAKLDADIAEHTHVPSESTTSLPGSHTSPPSSDPERSHSQDASPTSGPRIGDVKPPVLHRVRSDAPLSRTIGDWVEDVDKQYEPVHVGGFTTDFLEIRRPRKRALVHRHFVVLVHGVDGDETDWTNVHAQLKARHPEVCVLIPSVNVGRTSEGVDACASRLALFVQDHVLPDSAISFIGHSFGGVIARACVVRLERNGFLLDKSLKNFISIATPHVGIRECSPAVRVGAHILKRRTGSDLLVNNDRLLTLTEAKSLMAMARFNNLVAYGNLANDPLVGCRTALLLDDIPKDLAEQAKMLPGRPVEVPTERLDLACRVWDREPFRTWDDSGRSAHVRQMLQRLNTLHWRRYVVFFPSFLRAHTNIVWHGKLDVQGEGQHVVRHIVSEAFTKAF</sequence>
<feature type="region of interest" description="Disordered" evidence="1">
    <location>
        <begin position="1"/>
        <end position="70"/>
    </location>
</feature>
<feature type="compositionally biased region" description="Basic and acidic residues" evidence="1">
    <location>
        <begin position="1"/>
        <end position="23"/>
    </location>
</feature>
<dbReference type="OMA" id="HCSRRNH"/>
<evidence type="ECO:0000313" key="4">
    <source>
        <dbReference type="Proteomes" id="UP000041254"/>
    </source>
</evidence>
<keyword evidence="4" id="KW-1185">Reference proteome</keyword>
<dbReference type="InterPro" id="IPR029058">
    <property type="entry name" value="AB_hydrolase_fold"/>
</dbReference>
<dbReference type="InterPro" id="IPR044294">
    <property type="entry name" value="Lipase-like"/>
</dbReference>
<proteinExistence type="predicted"/>
<dbReference type="PANTHER" id="PTHR12482:SF62">
    <property type="entry name" value="LIPASE ROG1-RELATED"/>
    <property type="match status" value="1"/>
</dbReference>
<dbReference type="InParanoid" id="A0A0G4F3E5"/>
<dbReference type="VEuPathDB" id="CryptoDB:Vbra_21193"/>
<evidence type="ECO:0000259" key="2">
    <source>
        <dbReference type="Pfam" id="PF05057"/>
    </source>
</evidence>
<dbReference type="OrthoDB" id="273452at2759"/>
<organism evidence="3 4">
    <name type="scientific">Vitrella brassicaformis (strain CCMP3155)</name>
    <dbReference type="NCBI Taxonomy" id="1169540"/>
    <lineage>
        <taxon>Eukaryota</taxon>
        <taxon>Sar</taxon>
        <taxon>Alveolata</taxon>
        <taxon>Colpodellida</taxon>
        <taxon>Vitrellaceae</taxon>
        <taxon>Vitrella</taxon>
    </lineage>
</organism>
<dbReference type="PANTHER" id="PTHR12482">
    <property type="entry name" value="LIPASE ROG1-RELATED-RELATED"/>
    <property type="match status" value="1"/>
</dbReference>
<accession>A0A0G4F3E5</accession>
<evidence type="ECO:0000256" key="1">
    <source>
        <dbReference type="SAM" id="MobiDB-lite"/>
    </source>
</evidence>
<dbReference type="Gene3D" id="3.40.50.1820">
    <property type="entry name" value="alpha/beta hydrolase"/>
    <property type="match status" value="1"/>
</dbReference>
<gene>
    <name evidence="3" type="ORF">Vbra_21193</name>
</gene>